<comment type="caution">
    <text evidence="2">The sequence shown here is derived from an EMBL/GenBank/DDBJ whole genome shotgun (WGS) entry which is preliminary data.</text>
</comment>
<sequence>MSLGNTSNEASPSTSVINVQKPQEQRPPNERQKRRRSGDIENQNQPQNKKGRALVSKDALQVYKQLRNTSTKINKLEHQQEFLNKCLDKKVIPLGLQLKIQPAIGKTDIAFIDKWKSTLGQCSFGLMSLLVDYLGGQIADLEVSKSKFQKEVDKTSRQDQKEIEQAILACQHKVKSVEQERLNNKFKNSTKSPQSETYLSTKRPQKGRYKPCQRQQDRRRQQDSRRQQDPRRQQYSRRQKDTNYQRDKAWQPQRRGQPQYQTKNNQETTLFLLRDILTEMI</sequence>
<accession>A0A8B6ER60</accession>
<evidence type="ECO:0000313" key="2">
    <source>
        <dbReference type="EMBL" id="VDI37939.1"/>
    </source>
</evidence>
<name>A0A8B6ER60_MYTGA</name>
<proteinExistence type="predicted"/>
<dbReference type="Proteomes" id="UP000596742">
    <property type="component" value="Unassembled WGS sequence"/>
</dbReference>
<dbReference type="EMBL" id="UYJE01005521">
    <property type="protein sequence ID" value="VDI37939.1"/>
    <property type="molecule type" value="Genomic_DNA"/>
</dbReference>
<evidence type="ECO:0000256" key="1">
    <source>
        <dbReference type="SAM" id="MobiDB-lite"/>
    </source>
</evidence>
<gene>
    <name evidence="2" type="ORF">MGAL_10B044074</name>
</gene>
<dbReference type="AlphaFoldDB" id="A0A8B6ER60"/>
<feature type="compositionally biased region" description="Basic and acidic residues" evidence="1">
    <location>
        <begin position="215"/>
        <end position="249"/>
    </location>
</feature>
<feature type="compositionally biased region" description="Polar residues" evidence="1">
    <location>
        <begin position="185"/>
        <end position="202"/>
    </location>
</feature>
<feature type="compositionally biased region" description="Polar residues" evidence="1">
    <location>
        <begin position="1"/>
        <end position="22"/>
    </location>
</feature>
<protein>
    <submittedName>
        <fullName evidence="2">Uncharacterized protein</fullName>
    </submittedName>
</protein>
<evidence type="ECO:0000313" key="3">
    <source>
        <dbReference type="Proteomes" id="UP000596742"/>
    </source>
</evidence>
<reference evidence="2" key="1">
    <citation type="submission" date="2018-11" db="EMBL/GenBank/DDBJ databases">
        <authorList>
            <person name="Alioto T."/>
            <person name="Alioto T."/>
        </authorList>
    </citation>
    <scope>NUCLEOTIDE SEQUENCE</scope>
</reference>
<feature type="region of interest" description="Disordered" evidence="1">
    <location>
        <begin position="181"/>
        <end position="266"/>
    </location>
</feature>
<keyword evidence="3" id="KW-1185">Reference proteome</keyword>
<feature type="region of interest" description="Disordered" evidence="1">
    <location>
        <begin position="1"/>
        <end position="53"/>
    </location>
</feature>
<organism evidence="2 3">
    <name type="scientific">Mytilus galloprovincialis</name>
    <name type="common">Mediterranean mussel</name>
    <dbReference type="NCBI Taxonomy" id="29158"/>
    <lineage>
        <taxon>Eukaryota</taxon>
        <taxon>Metazoa</taxon>
        <taxon>Spiralia</taxon>
        <taxon>Lophotrochozoa</taxon>
        <taxon>Mollusca</taxon>
        <taxon>Bivalvia</taxon>
        <taxon>Autobranchia</taxon>
        <taxon>Pteriomorphia</taxon>
        <taxon>Mytilida</taxon>
        <taxon>Mytiloidea</taxon>
        <taxon>Mytilidae</taxon>
        <taxon>Mytilinae</taxon>
        <taxon>Mytilus</taxon>
    </lineage>
</organism>
<feature type="compositionally biased region" description="Polar residues" evidence="1">
    <location>
        <begin position="254"/>
        <end position="266"/>
    </location>
</feature>